<dbReference type="OrthoDB" id="8100830at2"/>
<dbReference type="RefSeq" id="WP_071468646.1">
    <property type="nucleotide sequence ID" value="NZ_MEHT01000007.1"/>
</dbReference>
<dbReference type="STRING" id="121821.GCA_001870675_01935"/>
<dbReference type="AlphaFoldDB" id="A0A2W7QQM1"/>
<gene>
    <name evidence="2" type="ORF">LY56_01148</name>
</gene>
<proteinExistence type="predicted"/>
<name>A0A2W7QQM1_9RHOB</name>
<protein>
    <submittedName>
        <fullName evidence="2">Uncharacterized protein DUF3306</fullName>
    </submittedName>
</protein>
<evidence type="ECO:0000256" key="1">
    <source>
        <dbReference type="SAM" id="MobiDB-lite"/>
    </source>
</evidence>
<dbReference type="Pfam" id="PF11748">
    <property type="entry name" value="DUF3306"/>
    <property type="match status" value="1"/>
</dbReference>
<sequence length="214" mass="23032">MAQPPEDDSFFSRWSKRKRVSTAEPEGPAPEPAPPDAAPDAVESLSDEELAKLPTLDMFSIETDIRPFLQKGVPHAMRNAALRKKWLLTPSIRDHADPAVDYAWDWNTPGGVPGDGVGPSVEKAAQMLRELTQPRGDAASGMAPKEDAESAPLPPQPPGDIAAQQTPPEHANPPENDLPEGKEPPSAATDISQVNQSDIEEAPLRRRHGSALPD</sequence>
<dbReference type="Proteomes" id="UP000249364">
    <property type="component" value="Unassembled WGS sequence"/>
</dbReference>
<reference evidence="2 3" key="1">
    <citation type="submission" date="2018-06" db="EMBL/GenBank/DDBJ databases">
        <title>Genomic Encyclopedia of Archaeal and Bacterial Type Strains, Phase II (KMG-II): from individual species to whole genera.</title>
        <authorList>
            <person name="Goeker M."/>
        </authorList>
    </citation>
    <scope>NUCLEOTIDE SEQUENCE [LARGE SCALE GENOMIC DNA]</scope>
    <source>
        <strain evidence="2 3">DSM 13087</strain>
    </source>
</reference>
<dbReference type="InterPro" id="IPR021735">
    <property type="entry name" value="DUF3306"/>
</dbReference>
<evidence type="ECO:0000313" key="2">
    <source>
        <dbReference type="EMBL" id="PZX46177.1"/>
    </source>
</evidence>
<feature type="compositionally biased region" description="Basic residues" evidence="1">
    <location>
        <begin position="205"/>
        <end position="214"/>
    </location>
</feature>
<keyword evidence="3" id="KW-1185">Reference proteome</keyword>
<organism evidence="2 3">
    <name type="scientific">Roseinatronobacter thiooxidans</name>
    <dbReference type="NCBI Taxonomy" id="121821"/>
    <lineage>
        <taxon>Bacteria</taxon>
        <taxon>Pseudomonadati</taxon>
        <taxon>Pseudomonadota</taxon>
        <taxon>Alphaproteobacteria</taxon>
        <taxon>Rhodobacterales</taxon>
        <taxon>Paracoccaceae</taxon>
        <taxon>Roseinatronobacter</taxon>
    </lineage>
</organism>
<evidence type="ECO:0000313" key="3">
    <source>
        <dbReference type="Proteomes" id="UP000249364"/>
    </source>
</evidence>
<feature type="region of interest" description="Disordered" evidence="1">
    <location>
        <begin position="1"/>
        <end position="45"/>
    </location>
</feature>
<accession>A0A2W7QQM1</accession>
<feature type="region of interest" description="Disordered" evidence="1">
    <location>
        <begin position="108"/>
        <end position="214"/>
    </location>
</feature>
<feature type="compositionally biased region" description="Pro residues" evidence="1">
    <location>
        <begin position="27"/>
        <end position="37"/>
    </location>
</feature>
<comment type="caution">
    <text evidence="2">The sequence shown here is derived from an EMBL/GenBank/DDBJ whole genome shotgun (WGS) entry which is preliminary data.</text>
</comment>
<dbReference type="EMBL" id="QKZQ01000004">
    <property type="protein sequence ID" value="PZX46177.1"/>
    <property type="molecule type" value="Genomic_DNA"/>
</dbReference>